<dbReference type="Pfam" id="PF18730">
    <property type="entry name" value="HEPN_Cthe2314"/>
    <property type="match status" value="1"/>
</dbReference>
<reference evidence="2" key="1">
    <citation type="submission" date="2022-11" db="EMBL/GenBank/DDBJ databases">
        <title>Lysinibacillus irui.</title>
        <authorList>
            <person name="Akintayo S.O."/>
        </authorList>
    </citation>
    <scope>NUCLEOTIDE SEQUENCE</scope>
    <source>
        <strain evidence="2">IRB4-01</strain>
    </source>
</reference>
<dbReference type="RefSeq" id="WP_274793296.1">
    <property type="nucleotide sequence ID" value="NZ_CP113527.1"/>
</dbReference>
<evidence type="ECO:0000313" key="3">
    <source>
        <dbReference type="Proteomes" id="UP001219585"/>
    </source>
</evidence>
<dbReference type="EMBL" id="CP113527">
    <property type="protein sequence ID" value="WDV05063.1"/>
    <property type="molecule type" value="Genomic_DNA"/>
</dbReference>
<gene>
    <name evidence="2" type="ORF">OU989_12120</name>
</gene>
<feature type="domain" description="Cthe-2314-like HEPN" evidence="1">
    <location>
        <begin position="54"/>
        <end position="207"/>
    </location>
</feature>
<dbReference type="KEGG" id="liu:OU989_12120"/>
<name>A0AAJ5RGV3_9BACI</name>
<organism evidence="2 3">
    <name type="scientific">Lysinibacillus irui</name>
    <dbReference type="NCBI Taxonomy" id="2998077"/>
    <lineage>
        <taxon>Bacteria</taxon>
        <taxon>Bacillati</taxon>
        <taxon>Bacillota</taxon>
        <taxon>Bacilli</taxon>
        <taxon>Bacillales</taxon>
        <taxon>Bacillaceae</taxon>
        <taxon>Lysinibacillus</taxon>
    </lineage>
</organism>
<protein>
    <submittedName>
        <fullName evidence="2">Cthe_2314 family HEPN domain-containing protein</fullName>
    </submittedName>
</protein>
<evidence type="ECO:0000259" key="1">
    <source>
        <dbReference type="Pfam" id="PF18730"/>
    </source>
</evidence>
<evidence type="ECO:0000313" key="2">
    <source>
        <dbReference type="EMBL" id="WDV05063.1"/>
    </source>
</evidence>
<proteinExistence type="predicted"/>
<dbReference type="InterPro" id="IPR041394">
    <property type="entry name" value="HEPN_Cthe2314"/>
</dbReference>
<accession>A0AAJ5RGV3</accession>
<dbReference type="Proteomes" id="UP001219585">
    <property type="component" value="Chromosome"/>
</dbReference>
<sequence>MVNILDYIKDMSGDNYEIYSVEFDKLYPQIVFQNLRNRFTGMELFNGESEVHHWMTQFNNKIFDISVNYVQTMLYFSKDAKGNLGNQYWYSYYAESLTQRIFGAYDLLMHVINVKYLFNITPGPGFNSKVRKKLKSKNPELYAELKKIMRDEEYFQLGELRNNFTHNNSPTNLTSGVERKDGIITVSQGVRTSNDDILKSIKEGLSHLERTKLAIEKALFATN</sequence>
<dbReference type="AlphaFoldDB" id="A0AAJ5RGV3"/>